<dbReference type="PROSITE" id="PS51379">
    <property type="entry name" value="4FE4S_FER_2"/>
    <property type="match status" value="1"/>
</dbReference>
<feature type="domain" description="4Fe-4S ferredoxin-type" evidence="1">
    <location>
        <begin position="6"/>
        <end position="34"/>
    </location>
</feature>
<reference evidence="2 3" key="1">
    <citation type="journal article" date="2016" name="Nat. Commun.">
        <title>Thousands of microbial genomes shed light on interconnected biogeochemical processes in an aquifer system.</title>
        <authorList>
            <person name="Anantharaman K."/>
            <person name="Brown C.T."/>
            <person name="Hug L.A."/>
            <person name="Sharon I."/>
            <person name="Castelle C.J."/>
            <person name="Probst A.J."/>
            <person name="Thomas B.C."/>
            <person name="Singh A."/>
            <person name="Wilkins M.J."/>
            <person name="Karaoz U."/>
            <person name="Brodie E.L."/>
            <person name="Williams K.H."/>
            <person name="Hubbard S.S."/>
            <person name="Banfield J.F."/>
        </authorList>
    </citation>
    <scope>NUCLEOTIDE SEQUENCE [LARGE SCALE GENOMIC DNA]</scope>
</reference>
<evidence type="ECO:0000313" key="3">
    <source>
        <dbReference type="Proteomes" id="UP000179113"/>
    </source>
</evidence>
<dbReference type="Gene3D" id="3.30.70.20">
    <property type="match status" value="1"/>
</dbReference>
<comment type="caution">
    <text evidence="2">The sequence shown here is derived from an EMBL/GenBank/DDBJ whole genome shotgun (WGS) entry which is preliminary data.</text>
</comment>
<dbReference type="Proteomes" id="UP000179113">
    <property type="component" value="Unassembled WGS sequence"/>
</dbReference>
<organism evidence="2 3">
    <name type="scientific">candidate division WWE3 bacterium RIFOXYC1_FULL_39_7</name>
    <dbReference type="NCBI Taxonomy" id="1802643"/>
    <lineage>
        <taxon>Bacteria</taxon>
        <taxon>Katanobacteria</taxon>
    </lineage>
</organism>
<sequence length="78" mass="8757">MGDKIHKVKINSEKCIACGVCMSNDPNFFKLNEEKNVTEIDYSAKKPDDYTLEMIAQMCPVGAIEIYDENGNLITPNI</sequence>
<dbReference type="Pfam" id="PF13370">
    <property type="entry name" value="Fer4_13"/>
    <property type="match status" value="1"/>
</dbReference>
<gene>
    <name evidence="2" type="ORF">A2415_02460</name>
</gene>
<dbReference type="EMBL" id="MEWA01000004">
    <property type="protein sequence ID" value="OGC70589.1"/>
    <property type="molecule type" value="Genomic_DNA"/>
</dbReference>
<evidence type="ECO:0000313" key="2">
    <source>
        <dbReference type="EMBL" id="OGC70589.1"/>
    </source>
</evidence>
<proteinExistence type="predicted"/>
<evidence type="ECO:0000259" key="1">
    <source>
        <dbReference type="PROSITE" id="PS51379"/>
    </source>
</evidence>
<dbReference type="InterPro" id="IPR017896">
    <property type="entry name" value="4Fe4S_Fe-S-bd"/>
</dbReference>
<accession>A0A1F4WMH9</accession>
<protein>
    <recommendedName>
        <fullName evidence="1">4Fe-4S ferredoxin-type domain-containing protein</fullName>
    </recommendedName>
</protein>
<dbReference type="AlphaFoldDB" id="A0A1F4WMH9"/>
<name>A0A1F4WMH9_UNCKA</name>
<dbReference type="SUPFAM" id="SSF54862">
    <property type="entry name" value="4Fe-4S ferredoxins"/>
    <property type="match status" value="1"/>
</dbReference>